<dbReference type="InParanoid" id="A0A0D2JRU6"/>
<sequence length="53" mass="6387">AERFIQTSIKEWAYSQAYESSAERQKHLNPWLNFYNNQRPHTALKRKPPVSRL</sequence>
<name>A0A0D2JRU6_9BACT</name>
<feature type="domain" description="Integrase catalytic" evidence="1">
    <location>
        <begin position="1"/>
        <end position="49"/>
    </location>
</feature>
<dbReference type="InterPro" id="IPR001584">
    <property type="entry name" value="Integrase_cat-core"/>
</dbReference>
<dbReference type="Pfam" id="PF13683">
    <property type="entry name" value="rve_3"/>
    <property type="match status" value="1"/>
</dbReference>
<evidence type="ECO:0000259" key="1">
    <source>
        <dbReference type="Pfam" id="PF13683"/>
    </source>
</evidence>
<dbReference type="AlphaFoldDB" id="A0A0D2JRU6"/>
<evidence type="ECO:0000313" key="2">
    <source>
        <dbReference type="EMBL" id="KIX12240.1"/>
    </source>
</evidence>
<dbReference type="EMBL" id="AZAC01000034">
    <property type="protein sequence ID" value="KIX12240.1"/>
    <property type="molecule type" value="Genomic_DNA"/>
</dbReference>
<dbReference type="GO" id="GO:0015074">
    <property type="term" value="P:DNA integration"/>
    <property type="evidence" value="ECO:0007669"/>
    <property type="project" value="InterPro"/>
</dbReference>
<dbReference type="OrthoDB" id="5456148at2"/>
<dbReference type="InterPro" id="IPR012337">
    <property type="entry name" value="RNaseH-like_sf"/>
</dbReference>
<dbReference type="SUPFAM" id="SSF53098">
    <property type="entry name" value="Ribonuclease H-like"/>
    <property type="match status" value="1"/>
</dbReference>
<reference evidence="2 3" key="1">
    <citation type="submission" date="2013-11" db="EMBL/GenBank/DDBJ databases">
        <title>Metagenomic analysis of a methanogenic consortium involved in long chain n-alkane degradation.</title>
        <authorList>
            <person name="Davidova I.A."/>
            <person name="Callaghan A.V."/>
            <person name="Wawrik B."/>
            <person name="Pruitt S."/>
            <person name="Marks C."/>
            <person name="Duncan K.E."/>
            <person name="Suflita J.M."/>
        </authorList>
    </citation>
    <scope>NUCLEOTIDE SEQUENCE [LARGE SCALE GENOMIC DNA]</scope>
    <source>
        <strain evidence="2 3">SPR</strain>
    </source>
</reference>
<comment type="caution">
    <text evidence="2">The sequence shown here is derived from an EMBL/GenBank/DDBJ whole genome shotgun (WGS) entry which is preliminary data.</text>
</comment>
<organism evidence="2 3">
    <name type="scientific">Dethiosulfatarculus sandiegensis</name>
    <dbReference type="NCBI Taxonomy" id="1429043"/>
    <lineage>
        <taxon>Bacteria</taxon>
        <taxon>Pseudomonadati</taxon>
        <taxon>Thermodesulfobacteriota</taxon>
        <taxon>Desulfarculia</taxon>
        <taxon>Desulfarculales</taxon>
        <taxon>Desulfarculaceae</taxon>
        <taxon>Dethiosulfatarculus</taxon>
    </lineage>
</organism>
<evidence type="ECO:0000313" key="3">
    <source>
        <dbReference type="Proteomes" id="UP000032233"/>
    </source>
</evidence>
<gene>
    <name evidence="2" type="ORF">X474_21045</name>
</gene>
<accession>A0A0D2JRU6</accession>
<feature type="non-terminal residue" evidence="2">
    <location>
        <position position="1"/>
    </location>
</feature>
<dbReference type="Proteomes" id="UP000032233">
    <property type="component" value="Unassembled WGS sequence"/>
</dbReference>
<proteinExistence type="predicted"/>
<protein>
    <submittedName>
        <fullName evidence="2">Transposase</fullName>
    </submittedName>
</protein>
<keyword evidence="3" id="KW-1185">Reference proteome</keyword>